<proteinExistence type="predicted"/>
<accession>A0A0C3NFW3</accession>
<feature type="coiled-coil region" evidence="4">
    <location>
        <begin position="73"/>
        <end position="107"/>
    </location>
</feature>
<dbReference type="PROSITE" id="PS00463">
    <property type="entry name" value="ZN2_CY6_FUNGAL_1"/>
    <property type="match status" value="1"/>
</dbReference>
<dbReference type="CDD" id="cd00067">
    <property type="entry name" value="GAL4"/>
    <property type="match status" value="1"/>
</dbReference>
<dbReference type="EMBL" id="KN840607">
    <property type="protein sequence ID" value="KIP03629.1"/>
    <property type="molecule type" value="Genomic_DNA"/>
</dbReference>
<name>A0A0C3NFW3_PHLG1</name>
<keyword evidence="9" id="KW-1185">Reference proteome</keyword>
<keyword evidence="4" id="KW-0175">Coiled coil</keyword>
<feature type="compositionally biased region" description="Basic and acidic residues" evidence="5">
    <location>
        <begin position="661"/>
        <end position="682"/>
    </location>
</feature>
<dbReference type="CDD" id="cd12148">
    <property type="entry name" value="fungal_TF_MHR"/>
    <property type="match status" value="1"/>
</dbReference>
<dbReference type="OrthoDB" id="424974at2759"/>
<dbReference type="InterPro" id="IPR036864">
    <property type="entry name" value="Zn2-C6_fun-type_DNA-bd_sf"/>
</dbReference>
<feature type="domain" description="Zn(2)-C6 fungal-type" evidence="6">
    <location>
        <begin position="32"/>
        <end position="61"/>
    </location>
</feature>
<evidence type="ECO:0008006" key="10">
    <source>
        <dbReference type="Google" id="ProtNLM"/>
    </source>
</evidence>
<evidence type="ECO:0000256" key="1">
    <source>
        <dbReference type="ARBA" id="ARBA00004123"/>
    </source>
</evidence>
<dbReference type="Proteomes" id="UP000053257">
    <property type="component" value="Unassembled WGS sequence"/>
</dbReference>
<feature type="region of interest" description="Disordered" evidence="5">
    <location>
        <begin position="1"/>
        <end position="26"/>
    </location>
</feature>
<dbReference type="PANTHER" id="PTHR31001">
    <property type="entry name" value="UNCHARACTERIZED TRANSCRIPTIONAL REGULATORY PROTEIN"/>
    <property type="match status" value="1"/>
</dbReference>
<dbReference type="GO" id="GO:0005634">
    <property type="term" value="C:nucleus"/>
    <property type="evidence" value="ECO:0007669"/>
    <property type="project" value="UniProtKB-SubCell"/>
</dbReference>
<dbReference type="AlphaFoldDB" id="A0A0C3NFW3"/>
<dbReference type="InterPro" id="IPR001138">
    <property type="entry name" value="Zn2Cys6_DnaBD"/>
</dbReference>
<dbReference type="GO" id="GO:0003677">
    <property type="term" value="F:DNA binding"/>
    <property type="evidence" value="ECO:0007669"/>
    <property type="project" value="InterPro"/>
</dbReference>
<dbReference type="PROSITE" id="PS51379">
    <property type="entry name" value="4FE4S_FER_2"/>
    <property type="match status" value="1"/>
</dbReference>
<dbReference type="GO" id="GO:0008270">
    <property type="term" value="F:zinc ion binding"/>
    <property type="evidence" value="ECO:0007669"/>
    <property type="project" value="InterPro"/>
</dbReference>
<feature type="non-terminal residue" evidence="8">
    <location>
        <position position="720"/>
    </location>
</feature>
<dbReference type="GO" id="GO:0006351">
    <property type="term" value="P:DNA-templated transcription"/>
    <property type="evidence" value="ECO:0007669"/>
    <property type="project" value="InterPro"/>
</dbReference>
<dbReference type="SUPFAM" id="SSF57701">
    <property type="entry name" value="Zn2/Cys6 DNA-binding domain"/>
    <property type="match status" value="1"/>
</dbReference>
<keyword evidence="2" id="KW-0479">Metal-binding</keyword>
<comment type="subcellular location">
    <subcellularLocation>
        <location evidence="1">Nucleus</location>
    </subcellularLocation>
</comment>
<sequence>MTKADSKGKDVERGNHPPSVKVRRKPGRVPVSCAECRRLKLRCDRKVPCETCVKRGCSAICPEGSLTTGNRSNRLAFADAEELQKKVERLRSRVNVLEDALRKLHADVSDDPHPLLVDQDETQTPGDSPQAASTPGRPRSVLSSIPMPNESEALPQTDPNDEEFIGAFGTLTLGLKGEARFYGSTARPEFLVQAPRYDAWNEVGTKPEDFPRLSRVVYEEASKGFDKPCEILECKQEIFQMLPSLSEACRLCDLYLEAGDYMWYALPRSQLYDEILGVIYRSASDLAVSPDPGFSSLNALSVLYMVFCLGTLVDKEHPPCSLQAKEYYMLGRLALRCASPMFDITLWTIQSLIYQSSFLQFYAESGSAPHFVSHYAWLQLGFAAKLGTSIGLHVKSSKWRLDEEASQRRAAVFWQLVVQDGWISFTFGRPPCINLAWVDCELPKDPHEKTDAEGHLEWGFNAWVCQYTRLLHNVMSTALAAKVPTYAKLLELDRKIRDFPVPWSLRGKCGQTEPVTPSTKTSVQRYFLMICKEITLLNLHRPYFAQALNESPQALLKHRYSPSVLAIYRSAWRLIEALRDTHGRAPFVVERYGFGWSTAMSAGIIMCLLVTRAPTSSFAPASLHELDRLCEIFERCAGPQSPSAASNVDVVRKLQSQAHEASSKMEQDDRSSPALSELDRLGGKTHLLSEGAPRPSPPPDLVRPFCGLTPRSDAPTPPDA</sequence>
<dbReference type="HOGENOM" id="CLU_007340_4_0_1"/>
<feature type="region of interest" description="Disordered" evidence="5">
    <location>
        <begin position="655"/>
        <end position="720"/>
    </location>
</feature>
<evidence type="ECO:0000256" key="4">
    <source>
        <dbReference type="SAM" id="Coils"/>
    </source>
</evidence>
<dbReference type="InterPro" id="IPR017896">
    <property type="entry name" value="4Fe4S_Fe-S-bd"/>
</dbReference>
<dbReference type="SMART" id="SM00066">
    <property type="entry name" value="GAL4"/>
    <property type="match status" value="1"/>
</dbReference>
<feature type="region of interest" description="Disordered" evidence="5">
    <location>
        <begin position="108"/>
        <end position="159"/>
    </location>
</feature>
<evidence type="ECO:0000259" key="6">
    <source>
        <dbReference type="PROSITE" id="PS50048"/>
    </source>
</evidence>
<dbReference type="STRING" id="745531.A0A0C3NFW3"/>
<keyword evidence="3" id="KW-0539">Nucleus</keyword>
<dbReference type="SMART" id="SM00906">
    <property type="entry name" value="Fungal_trans"/>
    <property type="match status" value="1"/>
</dbReference>
<evidence type="ECO:0000313" key="9">
    <source>
        <dbReference type="Proteomes" id="UP000053257"/>
    </source>
</evidence>
<feature type="compositionally biased region" description="Basic and acidic residues" evidence="5">
    <location>
        <begin position="1"/>
        <end position="15"/>
    </location>
</feature>
<evidence type="ECO:0000256" key="5">
    <source>
        <dbReference type="SAM" id="MobiDB-lite"/>
    </source>
</evidence>
<protein>
    <recommendedName>
        <fullName evidence="10">Zn(2)-C6 fungal-type domain-containing protein</fullName>
    </recommendedName>
</protein>
<dbReference type="InterPro" id="IPR007219">
    <property type="entry name" value="XnlR_reg_dom"/>
</dbReference>
<organism evidence="8 9">
    <name type="scientific">Phlebiopsis gigantea (strain 11061_1 CR5-6)</name>
    <name type="common">White-rot fungus</name>
    <name type="synonym">Peniophora gigantea</name>
    <dbReference type="NCBI Taxonomy" id="745531"/>
    <lineage>
        <taxon>Eukaryota</taxon>
        <taxon>Fungi</taxon>
        <taxon>Dikarya</taxon>
        <taxon>Basidiomycota</taxon>
        <taxon>Agaricomycotina</taxon>
        <taxon>Agaricomycetes</taxon>
        <taxon>Polyporales</taxon>
        <taxon>Phanerochaetaceae</taxon>
        <taxon>Phlebiopsis</taxon>
    </lineage>
</organism>
<dbReference type="GO" id="GO:0000981">
    <property type="term" value="F:DNA-binding transcription factor activity, RNA polymerase II-specific"/>
    <property type="evidence" value="ECO:0007669"/>
    <property type="project" value="InterPro"/>
</dbReference>
<dbReference type="InterPro" id="IPR050613">
    <property type="entry name" value="Sec_Metabolite_Reg"/>
</dbReference>
<evidence type="ECO:0000256" key="3">
    <source>
        <dbReference type="ARBA" id="ARBA00023242"/>
    </source>
</evidence>
<dbReference type="Gene3D" id="4.10.240.10">
    <property type="entry name" value="Zn(2)-C6 fungal-type DNA-binding domain"/>
    <property type="match status" value="1"/>
</dbReference>
<feature type="compositionally biased region" description="Polar residues" evidence="5">
    <location>
        <begin position="122"/>
        <end position="133"/>
    </location>
</feature>
<evidence type="ECO:0000259" key="7">
    <source>
        <dbReference type="PROSITE" id="PS51379"/>
    </source>
</evidence>
<feature type="domain" description="4Fe-4S ferredoxin-type" evidence="7">
    <location>
        <begin position="39"/>
        <end position="71"/>
    </location>
</feature>
<dbReference type="PROSITE" id="PS50048">
    <property type="entry name" value="ZN2_CY6_FUNGAL_2"/>
    <property type="match status" value="1"/>
</dbReference>
<gene>
    <name evidence="8" type="ORF">PHLGIDRAFT_110627</name>
</gene>
<dbReference type="PANTHER" id="PTHR31001:SF56">
    <property type="entry name" value="ZN(2)-C6 FUNGAL-TYPE DOMAIN-CONTAINING PROTEIN"/>
    <property type="match status" value="1"/>
</dbReference>
<evidence type="ECO:0000313" key="8">
    <source>
        <dbReference type="EMBL" id="KIP03629.1"/>
    </source>
</evidence>
<evidence type="ECO:0000256" key="2">
    <source>
        <dbReference type="ARBA" id="ARBA00022723"/>
    </source>
</evidence>
<dbReference type="Pfam" id="PF04082">
    <property type="entry name" value="Fungal_trans"/>
    <property type="match status" value="1"/>
</dbReference>
<reference evidence="8 9" key="1">
    <citation type="journal article" date="2014" name="PLoS Genet.">
        <title>Analysis of the Phlebiopsis gigantea genome, transcriptome and secretome provides insight into its pioneer colonization strategies of wood.</title>
        <authorList>
            <person name="Hori C."/>
            <person name="Ishida T."/>
            <person name="Igarashi K."/>
            <person name="Samejima M."/>
            <person name="Suzuki H."/>
            <person name="Master E."/>
            <person name="Ferreira P."/>
            <person name="Ruiz-Duenas F.J."/>
            <person name="Held B."/>
            <person name="Canessa P."/>
            <person name="Larrondo L.F."/>
            <person name="Schmoll M."/>
            <person name="Druzhinina I.S."/>
            <person name="Kubicek C.P."/>
            <person name="Gaskell J.A."/>
            <person name="Kersten P."/>
            <person name="St John F."/>
            <person name="Glasner J."/>
            <person name="Sabat G."/>
            <person name="Splinter BonDurant S."/>
            <person name="Syed K."/>
            <person name="Yadav J."/>
            <person name="Mgbeahuruike A.C."/>
            <person name="Kovalchuk A."/>
            <person name="Asiegbu F.O."/>
            <person name="Lackner G."/>
            <person name="Hoffmeister D."/>
            <person name="Rencoret J."/>
            <person name="Gutierrez A."/>
            <person name="Sun H."/>
            <person name="Lindquist E."/>
            <person name="Barry K."/>
            <person name="Riley R."/>
            <person name="Grigoriev I.V."/>
            <person name="Henrissat B."/>
            <person name="Kues U."/>
            <person name="Berka R.M."/>
            <person name="Martinez A.T."/>
            <person name="Covert S.F."/>
            <person name="Blanchette R.A."/>
            <person name="Cullen D."/>
        </authorList>
    </citation>
    <scope>NUCLEOTIDE SEQUENCE [LARGE SCALE GENOMIC DNA]</scope>
    <source>
        <strain evidence="8 9">11061_1 CR5-6</strain>
    </source>
</reference>